<organism evidence="1 2">
    <name type="scientific">Nesidiocoris tenuis</name>
    <dbReference type="NCBI Taxonomy" id="355587"/>
    <lineage>
        <taxon>Eukaryota</taxon>
        <taxon>Metazoa</taxon>
        <taxon>Ecdysozoa</taxon>
        <taxon>Arthropoda</taxon>
        <taxon>Hexapoda</taxon>
        <taxon>Insecta</taxon>
        <taxon>Pterygota</taxon>
        <taxon>Neoptera</taxon>
        <taxon>Paraneoptera</taxon>
        <taxon>Hemiptera</taxon>
        <taxon>Heteroptera</taxon>
        <taxon>Panheteroptera</taxon>
        <taxon>Cimicomorpha</taxon>
        <taxon>Miridae</taxon>
        <taxon>Dicyphina</taxon>
        <taxon>Nesidiocoris</taxon>
    </lineage>
</organism>
<feature type="non-terminal residue" evidence="1">
    <location>
        <position position="1"/>
    </location>
</feature>
<protein>
    <submittedName>
        <fullName evidence="1">Uncharacterized protein</fullName>
    </submittedName>
</protein>
<evidence type="ECO:0000313" key="2">
    <source>
        <dbReference type="Proteomes" id="UP000479000"/>
    </source>
</evidence>
<name>A0A6H5G0S3_9HEMI</name>
<dbReference type="Proteomes" id="UP000479000">
    <property type="component" value="Unassembled WGS sequence"/>
</dbReference>
<keyword evidence="2" id="KW-1185">Reference proteome</keyword>
<accession>A0A6H5G0S3</accession>
<gene>
    <name evidence="1" type="ORF">NTEN_LOCUS2182</name>
</gene>
<dbReference type="AlphaFoldDB" id="A0A6H5G0S3"/>
<sequence>MNFRPEVLIDRSRPRRFVPLHDQFFLVPVVTILLLRNPMLVSKLQRLVYA</sequence>
<reference evidence="1 2" key="1">
    <citation type="submission" date="2020-02" db="EMBL/GenBank/DDBJ databases">
        <authorList>
            <person name="Ferguson B K."/>
        </authorList>
    </citation>
    <scope>NUCLEOTIDE SEQUENCE [LARGE SCALE GENOMIC DNA]</scope>
</reference>
<proteinExistence type="predicted"/>
<dbReference type="EMBL" id="CADCXU010003295">
    <property type="protein sequence ID" value="CAA9995391.1"/>
    <property type="molecule type" value="Genomic_DNA"/>
</dbReference>
<evidence type="ECO:0000313" key="1">
    <source>
        <dbReference type="EMBL" id="CAA9995391.1"/>
    </source>
</evidence>
<feature type="non-terminal residue" evidence="1">
    <location>
        <position position="50"/>
    </location>
</feature>